<dbReference type="GO" id="GO:0017111">
    <property type="term" value="F:ribonucleoside triphosphate phosphatase activity"/>
    <property type="evidence" value="ECO:0007669"/>
    <property type="project" value="TreeGrafter"/>
</dbReference>
<evidence type="ECO:0000313" key="4">
    <source>
        <dbReference type="Proteomes" id="UP000478008"/>
    </source>
</evidence>
<dbReference type="Pfam" id="PF01663">
    <property type="entry name" value="Phosphodiest"/>
    <property type="match status" value="1"/>
</dbReference>
<feature type="compositionally biased region" description="Basic and acidic residues" evidence="1">
    <location>
        <begin position="688"/>
        <end position="703"/>
    </location>
</feature>
<feature type="compositionally biased region" description="Acidic residues" evidence="1">
    <location>
        <begin position="655"/>
        <end position="673"/>
    </location>
</feature>
<keyword evidence="2" id="KW-1133">Transmembrane helix</keyword>
<dbReference type="AlphaFoldDB" id="A0A7D9H3Y4"/>
<keyword evidence="2" id="KW-0472">Membrane</keyword>
<gene>
    <name evidence="3" type="ORF">DEBR0S2_16732G</name>
</gene>
<feature type="compositionally biased region" description="Acidic residues" evidence="1">
    <location>
        <begin position="16"/>
        <end position="30"/>
    </location>
</feature>
<dbReference type="SUPFAM" id="SSF53649">
    <property type="entry name" value="Alkaline phosphatase-like"/>
    <property type="match status" value="1"/>
</dbReference>
<feature type="transmembrane region" description="Helical" evidence="2">
    <location>
        <begin position="116"/>
        <end position="135"/>
    </location>
</feature>
<sequence length="742" mass="85427">MSARGFEDDIPVTNLDEPDEEEFRIDDEDDVHSQPLDPENLSDIEIRPSLFKRMGSKLKELFHFPGNSRRPFEYLDNIELFDHNHSISSSSFEDLGSVSTDQITVSKKKPLLRKHLFGLLIALFLGFLLGSAALASKQKLGKQQGTKISKKPLLNNSTADFYPTTLIISLDGFHPHYISKELTPFMHQLFIEYDSCAPPYMIPTNPTVTFTNHYTLVTGMKPIYHGIIANKFYDPTADERFVNTNNSVALDPKWWGGEPVWSTAEKQGVSAAVHMWPGSEVKFPNGLNPMYVDKFNKTEYLSKKRDRIFQWLDLPIEKRPELIMSYVPNIDTIGHKYGIAGEHLKRELRKVDKYIKSIYEGISSRKLEDIVNVIIVSDHGMAPTSNSRLIYLDDLVGEKFMPKIQYTDAWPLYGIRPYNDSDIVPMMKEMRKNYRKDTNKNHYNIYLKDEILDTLFGGSDSRYISRVAPLWVIPKVGYSVVTHEEMKRKKDMYTPMGVHGFNNSEVLMRSLFLGTGPFFESRLHKKNTKLQPFSNIEVYNIICDSLNLNPAPNNGTFIEGMSIIQQNNTLDEEWKDSRQYPDVSFATEVLDVESTYDILWSNSTMEYEDVDYNNDSDENNEEGDNEEEDNEEEDQDRIEYHEEDNENEKEKGDEEEKEDNDDDDDDDDDNENEDDKHKQEDNGNENDSLSKEKGKSHKTEGKEGASGSSLWDKLGDFVDDVVEEVEEKIDDFKESVNKGQND</sequence>
<proteinExistence type="predicted"/>
<keyword evidence="4" id="KW-1185">Reference proteome</keyword>
<dbReference type="Gene3D" id="3.40.720.10">
    <property type="entry name" value="Alkaline Phosphatase, subunit A"/>
    <property type="match status" value="1"/>
</dbReference>
<feature type="region of interest" description="Disordered" evidence="1">
    <location>
        <begin position="609"/>
        <end position="714"/>
    </location>
</feature>
<dbReference type="PANTHER" id="PTHR10151:SF120">
    <property type="entry name" value="BIS(5'-ADENOSYL)-TRIPHOSPHATASE"/>
    <property type="match status" value="1"/>
</dbReference>
<reference evidence="3 4" key="1">
    <citation type="submission" date="2019-07" db="EMBL/GenBank/DDBJ databases">
        <authorList>
            <person name="Friedrich A."/>
            <person name="Schacherer J."/>
        </authorList>
    </citation>
    <scope>NUCLEOTIDE SEQUENCE [LARGE SCALE GENOMIC DNA]</scope>
</reference>
<dbReference type="Gene3D" id="3.30.1360.180">
    <property type="match status" value="1"/>
</dbReference>
<accession>A0A7D9H3Y4</accession>
<organism evidence="3 4">
    <name type="scientific">Dekkera bruxellensis</name>
    <name type="common">Brettanomyces custersii</name>
    <dbReference type="NCBI Taxonomy" id="5007"/>
    <lineage>
        <taxon>Eukaryota</taxon>
        <taxon>Fungi</taxon>
        <taxon>Dikarya</taxon>
        <taxon>Ascomycota</taxon>
        <taxon>Saccharomycotina</taxon>
        <taxon>Pichiomycetes</taxon>
        <taxon>Pichiales</taxon>
        <taxon>Pichiaceae</taxon>
        <taxon>Brettanomyces</taxon>
    </lineage>
</organism>
<feature type="compositionally biased region" description="Acidic residues" evidence="1">
    <location>
        <begin position="609"/>
        <end position="647"/>
    </location>
</feature>
<dbReference type="CDD" id="cd16018">
    <property type="entry name" value="Enpp"/>
    <property type="match status" value="1"/>
</dbReference>
<feature type="region of interest" description="Disordered" evidence="1">
    <location>
        <begin position="1"/>
        <end position="39"/>
    </location>
</feature>
<dbReference type="GO" id="GO:0009141">
    <property type="term" value="P:nucleoside triphosphate metabolic process"/>
    <property type="evidence" value="ECO:0007669"/>
    <property type="project" value="TreeGrafter"/>
</dbReference>
<dbReference type="GO" id="GO:0047429">
    <property type="term" value="F:nucleoside triphosphate diphosphatase activity"/>
    <property type="evidence" value="ECO:0007669"/>
    <property type="project" value="TreeGrafter"/>
</dbReference>
<dbReference type="PANTHER" id="PTHR10151">
    <property type="entry name" value="ECTONUCLEOTIDE PYROPHOSPHATASE/PHOSPHODIESTERASE"/>
    <property type="match status" value="1"/>
</dbReference>
<dbReference type="InterPro" id="IPR017850">
    <property type="entry name" value="Alkaline_phosphatase_core_sf"/>
</dbReference>
<evidence type="ECO:0000256" key="2">
    <source>
        <dbReference type="SAM" id="Phobius"/>
    </source>
</evidence>
<protein>
    <submittedName>
        <fullName evidence="3">DEBR0S2_16732g1_1</fullName>
    </submittedName>
</protein>
<dbReference type="InterPro" id="IPR002591">
    <property type="entry name" value="Phosphodiest/P_Trfase"/>
</dbReference>
<evidence type="ECO:0000256" key="1">
    <source>
        <dbReference type="SAM" id="MobiDB-lite"/>
    </source>
</evidence>
<dbReference type="Proteomes" id="UP000478008">
    <property type="component" value="Unassembled WGS sequence"/>
</dbReference>
<keyword evidence="2" id="KW-0812">Transmembrane</keyword>
<name>A0A7D9H3Y4_DEKBR</name>
<evidence type="ECO:0000313" key="3">
    <source>
        <dbReference type="EMBL" id="VUG17805.1"/>
    </source>
</evidence>
<dbReference type="EMBL" id="CABFWN010000002">
    <property type="protein sequence ID" value="VUG17805.1"/>
    <property type="molecule type" value="Genomic_DNA"/>
</dbReference>